<protein>
    <submittedName>
        <fullName evidence="1">Uncharacterized protein</fullName>
    </submittedName>
</protein>
<evidence type="ECO:0000313" key="1">
    <source>
        <dbReference type="EMBL" id="HFC96885.1"/>
    </source>
</evidence>
<comment type="caution">
    <text evidence="1">The sequence shown here is derived from an EMBL/GenBank/DDBJ whole genome shotgun (WGS) entry which is preliminary data.</text>
</comment>
<dbReference type="EMBL" id="DRMH01000007">
    <property type="protein sequence ID" value="HFC96885.1"/>
    <property type="molecule type" value="Genomic_DNA"/>
</dbReference>
<dbReference type="Pfam" id="PF12974">
    <property type="entry name" value="Phosphonate-bd"/>
    <property type="match status" value="1"/>
</dbReference>
<reference evidence="1" key="1">
    <citation type="journal article" date="2020" name="mSystems">
        <title>Genome- and Community-Level Interaction Insights into Carbon Utilization and Element Cycling Functions of Hydrothermarchaeota in Hydrothermal Sediment.</title>
        <authorList>
            <person name="Zhou Z."/>
            <person name="Liu Y."/>
            <person name="Xu W."/>
            <person name="Pan J."/>
            <person name="Luo Z.H."/>
            <person name="Li M."/>
        </authorList>
    </citation>
    <scope>NUCLEOTIDE SEQUENCE [LARGE SCALE GENOMIC DNA]</scope>
    <source>
        <strain evidence="1">HyVt-483</strain>
    </source>
</reference>
<sequence length="246" mass="27795">MRSGKTLLLALVGILTLWVSPLRAETLVFGVLVSSEVRDTFLRFRPLALFLEQDLGRKVRLQPLPWPKFEQAFRQGRFHLALASPGCFLLRAPYRGVLRMEDPRTPVIIFRRGTLRSNFSGGKAAVWPYSYEGYLAQAAYLSSRLGAFSPKGVRFLGAEPLVVFAVLNGKEKLGMVSLRAARPYASRLKIIRLEGKVRWVVFFHRRLSPSLASRIKSVLLSYRSREFFFSPLGTPPDLSPLRGFVP</sequence>
<proteinExistence type="predicted"/>
<dbReference type="AlphaFoldDB" id="A0A7C3H364"/>
<organism evidence="1">
    <name type="scientific">Thermosulfurimonas dismutans</name>
    <dbReference type="NCBI Taxonomy" id="999894"/>
    <lineage>
        <taxon>Bacteria</taxon>
        <taxon>Pseudomonadati</taxon>
        <taxon>Thermodesulfobacteriota</taxon>
        <taxon>Thermodesulfobacteria</taxon>
        <taxon>Thermodesulfobacteriales</taxon>
        <taxon>Thermodesulfobacteriaceae</taxon>
        <taxon>Thermosulfurimonas</taxon>
    </lineage>
</organism>
<dbReference type="Proteomes" id="UP000886043">
    <property type="component" value="Unassembled WGS sequence"/>
</dbReference>
<name>A0A7C3H364_9BACT</name>
<accession>A0A7C3H364</accession>
<gene>
    <name evidence="1" type="ORF">ENJ40_00305</name>
</gene>